<organism evidence="2">
    <name type="scientific">marine sediment metagenome</name>
    <dbReference type="NCBI Taxonomy" id="412755"/>
    <lineage>
        <taxon>unclassified sequences</taxon>
        <taxon>metagenomes</taxon>
        <taxon>ecological metagenomes</taxon>
    </lineage>
</organism>
<feature type="non-terminal residue" evidence="2">
    <location>
        <position position="283"/>
    </location>
</feature>
<proteinExistence type="predicted"/>
<comment type="caution">
    <text evidence="2">The sequence shown here is derived from an EMBL/GenBank/DDBJ whole genome shotgun (WGS) entry which is preliminary data.</text>
</comment>
<keyword evidence="1" id="KW-0175">Coiled coil</keyword>
<reference evidence="2" key="1">
    <citation type="journal article" date="2015" name="Nature">
        <title>Complex archaea that bridge the gap between prokaryotes and eukaryotes.</title>
        <authorList>
            <person name="Spang A."/>
            <person name="Saw J.H."/>
            <person name="Jorgensen S.L."/>
            <person name="Zaremba-Niedzwiedzka K."/>
            <person name="Martijn J."/>
            <person name="Lind A.E."/>
            <person name="van Eijk R."/>
            <person name="Schleper C."/>
            <person name="Guy L."/>
            <person name="Ettema T.J."/>
        </authorList>
    </citation>
    <scope>NUCLEOTIDE SEQUENCE</scope>
</reference>
<dbReference type="EMBL" id="LAZR01031548">
    <property type="protein sequence ID" value="KKL53425.1"/>
    <property type="molecule type" value="Genomic_DNA"/>
</dbReference>
<dbReference type="AlphaFoldDB" id="A0A0F9F873"/>
<sequence>MPDKKEKRIQVVHPDGRTGSIPASRLDKAMAAGFKRRFTVRTQEEEVEAAPFSRLLKGASKFAGEFGVPVAGAIVGAERGRKLLAPLGPRAQIGGAAIGAGIGAFSGSLAGEASLGRKPSVQRASEFGIGASVGEVVPGISRAIRPAKIPGVAQGLEKASTEADQLGIFQTRSQRTQRSFVSSIENISRRALFGAKSRFLGFDKQVNRQLRKAADNIAKGLSDISDDAERAKFLQESLEQAEVRAGEIIQQGKKNLFDKIGNQQVVLKRSEITHLLAQLKRGL</sequence>
<evidence type="ECO:0000313" key="2">
    <source>
        <dbReference type="EMBL" id="KKL53425.1"/>
    </source>
</evidence>
<accession>A0A0F9F873</accession>
<name>A0A0F9F873_9ZZZZ</name>
<gene>
    <name evidence="2" type="ORF">LCGC14_2275560</name>
</gene>
<feature type="coiled-coil region" evidence="1">
    <location>
        <begin position="224"/>
        <end position="251"/>
    </location>
</feature>
<protein>
    <submittedName>
        <fullName evidence="2">Uncharacterized protein</fullName>
    </submittedName>
</protein>
<evidence type="ECO:0000256" key="1">
    <source>
        <dbReference type="SAM" id="Coils"/>
    </source>
</evidence>